<keyword evidence="4" id="KW-0597">Phosphoprotein</keyword>
<evidence type="ECO:0000256" key="5">
    <source>
        <dbReference type="ARBA" id="ARBA00022679"/>
    </source>
</evidence>
<dbReference type="Gene3D" id="1.10.287.130">
    <property type="match status" value="1"/>
</dbReference>
<feature type="transmembrane region" description="Helical" evidence="11">
    <location>
        <begin position="25"/>
        <end position="53"/>
    </location>
</feature>
<keyword evidence="5" id="KW-0808">Transferase</keyword>
<dbReference type="SMART" id="SM00387">
    <property type="entry name" value="HATPase_c"/>
    <property type="match status" value="1"/>
</dbReference>
<dbReference type="SMART" id="SM00304">
    <property type="entry name" value="HAMP"/>
    <property type="match status" value="1"/>
</dbReference>
<protein>
    <recommendedName>
        <fullName evidence="3">histidine kinase</fullName>
        <ecNumber evidence="3">2.7.13.3</ecNumber>
    </recommendedName>
</protein>
<feature type="transmembrane region" description="Helical" evidence="11">
    <location>
        <begin position="156"/>
        <end position="179"/>
    </location>
</feature>
<dbReference type="EC" id="2.7.13.3" evidence="3"/>
<dbReference type="GO" id="GO:0005886">
    <property type="term" value="C:plasma membrane"/>
    <property type="evidence" value="ECO:0007669"/>
    <property type="project" value="UniProtKB-SubCell"/>
</dbReference>
<dbReference type="Pfam" id="PF02518">
    <property type="entry name" value="HATPase_c"/>
    <property type="match status" value="1"/>
</dbReference>
<dbReference type="RefSeq" id="WP_043076009.1">
    <property type="nucleotide sequence ID" value="NZ_LJFS01000005.1"/>
</dbReference>
<dbReference type="Pfam" id="PF00512">
    <property type="entry name" value="HisKA"/>
    <property type="match status" value="1"/>
</dbReference>
<dbReference type="Proteomes" id="UP000037843">
    <property type="component" value="Unassembled WGS sequence"/>
</dbReference>
<comment type="catalytic activity">
    <reaction evidence="1">
        <text>ATP + protein L-histidine = ADP + protein N-phospho-L-histidine.</text>
        <dbReference type="EC" id="2.7.13.3"/>
    </reaction>
</comment>
<dbReference type="PRINTS" id="PR00344">
    <property type="entry name" value="BCTRLSENSOR"/>
</dbReference>
<organism evidence="14 16">
    <name type="scientific">Mycobacteroides immunogenum</name>
    <dbReference type="NCBI Taxonomy" id="83262"/>
    <lineage>
        <taxon>Bacteria</taxon>
        <taxon>Bacillati</taxon>
        <taxon>Actinomycetota</taxon>
        <taxon>Actinomycetes</taxon>
        <taxon>Mycobacteriales</taxon>
        <taxon>Mycobacteriaceae</taxon>
        <taxon>Mycobacteroides</taxon>
    </lineage>
</organism>
<dbReference type="Pfam" id="PF00672">
    <property type="entry name" value="HAMP"/>
    <property type="match status" value="1"/>
</dbReference>
<dbReference type="CDD" id="cd00075">
    <property type="entry name" value="HATPase"/>
    <property type="match status" value="1"/>
</dbReference>
<proteinExistence type="predicted"/>
<evidence type="ECO:0000256" key="3">
    <source>
        <dbReference type="ARBA" id="ARBA00012438"/>
    </source>
</evidence>
<dbReference type="EMBL" id="LJFS01000005">
    <property type="protein sequence ID" value="KPG36040.1"/>
    <property type="molecule type" value="Genomic_DNA"/>
</dbReference>
<dbReference type="SUPFAM" id="SSF158472">
    <property type="entry name" value="HAMP domain-like"/>
    <property type="match status" value="1"/>
</dbReference>
<keyword evidence="10 11" id="KW-0472">Membrane</keyword>
<dbReference type="InterPro" id="IPR050428">
    <property type="entry name" value="TCS_sensor_his_kinase"/>
</dbReference>
<feature type="domain" description="HAMP" evidence="13">
    <location>
        <begin position="180"/>
        <end position="233"/>
    </location>
</feature>
<dbReference type="Gene3D" id="3.30.565.10">
    <property type="entry name" value="Histidine kinase-like ATPase, C-terminal domain"/>
    <property type="match status" value="1"/>
</dbReference>
<keyword evidence="6 11" id="KW-0812">Transmembrane</keyword>
<feature type="domain" description="Histidine kinase" evidence="12">
    <location>
        <begin position="241"/>
        <end position="450"/>
    </location>
</feature>
<evidence type="ECO:0000256" key="9">
    <source>
        <dbReference type="ARBA" id="ARBA00023012"/>
    </source>
</evidence>
<evidence type="ECO:0000313" key="17">
    <source>
        <dbReference type="Proteomes" id="UP000037962"/>
    </source>
</evidence>
<keyword evidence="17" id="KW-1185">Reference proteome</keyword>
<evidence type="ECO:0000259" key="13">
    <source>
        <dbReference type="PROSITE" id="PS50885"/>
    </source>
</evidence>
<dbReference type="Gene3D" id="6.10.340.10">
    <property type="match status" value="1"/>
</dbReference>
<dbReference type="PANTHER" id="PTHR45436">
    <property type="entry name" value="SENSOR HISTIDINE KINASE YKOH"/>
    <property type="match status" value="1"/>
</dbReference>
<dbReference type="InterPro" id="IPR004358">
    <property type="entry name" value="Sig_transdc_His_kin-like_C"/>
</dbReference>
<evidence type="ECO:0000256" key="1">
    <source>
        <dbReference type="ARBA" id="ARBA00000085"/>
    </source>
</evidence>
<keyword evidence="8 11" id="KW-1133">Transmembrane helix</keyword>
<dbReference type="CDD" id="cd06225">
    <property type="entry name" value="HAMP"/>
    <property type="match status" value="1"/>
</dbReference>
<evidence type="ECO:0000256" key="7">
    <source>
        <dbReference type="ARBA" id="ARBA00022777"/>
    </source>
</evidence>
<dbReference type="InterPro" id="IPR003660">
    <property type="entry name" value="HAMP_dom"/>
</dbReference>
<dbReference type="SUPFAM" id="SSF55874">
    <property type="entry name" value="ATPase domain of HSP90 chaperone/DNA topoisomerase II/histidine kinase"/>
    <property type="match status" value="1"/>
</dbReference>
<dbReference type="InterPro" id="IPR003594">
    <property type="entry name" value="HATPase_dom"/>
</dbReference>
<reference evidence="16 17" key="1">
    <citation type="submission" date="2015-09" db="EMBL/GenBank/DDBJ databases">
        <title>Genome Sequences of Mycobacterium immunogenum Isolates, Recuperated from a Chloraminated Drinking Water Distribution System Simulator Subjected to Episodes of Nitrification.</title>
        <authorList>
            <person name="Gomez-Alvarez V."/>
            <person name="Revetta R.P."/>
        </authorList>
    </citation>
    <scope>NUCLEOTIDE SEQUENCE [LARGE SCALE GENOMIC DNA]</scope>
    <source>
        <strain evidence="14 16">H008</strain>
        <strain evidence="15 17">H076</strain>
    </source>
</reference>
<dbReference type="SMART" id="SM00388">
    <property type="entry name" value="HisKA"/>
    <property type="match status" value="1"/>
</dbReference>
<accession>A0A7V8LRK8</accession>
<evidence type="ECO:0000313" key="15">
    <source>
        <dbReference type="EMBL" id="KPG36040.1"/>
    </source>
</evidence>
<comment type="subcellular location">
    <subcellularLocation>
        <location evidence="2">Cell membrane</location>
    </subcellularLocation>
</comment>
<dbReference type="AlphaFoldDB" id="A0A7V8LRK8"/>
<evidence type="ECO:0000256" key="6">
    <source>
        <dbReference type="ARBA" id="ARBA00022692"/>
    </source>
</evidence>
<evidence type="ECO:0000256" key="4">
    <source>
        <dbReference type="ARBA" id="ARBA00022553"/>
    </source>
</evidence>
<gene>
    <name evidence="14" type="ORF">AN908_09255</name>
    <name evidence="15" type="ORF">AN912_05630</name>
</gene>
<dbReference type="GO" id="GO:0000155">
    <property type="term" value="F:phosphorelay sensor kinase activity"/>
    <property type="evidence" value="ECO:0007669"/>
    <property type="project" value="InterPro"/>
</dbReference>
<evidence type="ECO:0000256" key="11">
    <source>
        <dbReference type="SAM" id="Phobius"/>
    </source>
</evidence>
<dbReference type="SUPFAM" id="SSF47384">
    <property type="entry name" value="Homodimeric domain of signal transducing histidine kinase"/>
    <property type="match status" value="1"/>
</dbReference>
<evidence type="ECO:0000313" key="16">
    <source>
        <dbReference type="Proteomes" id="UP000037843"/>
    </source>
</evidence>
<dbReference type="PANTHER" id="PTHR45436:SF5">
    <property type="entry name" value="SENSOR HISTIDINE KINASE TRCS"/>
    <property type="match status" value="1"/>
</dbReference>
<keyword evidence="7 14" id="KW-0418">Kinase</keyword>
<sequence length="450" mass="47845">MLAHSRIRIVSVAAWRALRRWRGSIAIRSAFISGIAVFAGLVTVGVISVAALYELMIKDVDHAARARALAVAERLHKEPPDELESVLLATDQRVVAVQVLRSDGAVVRRSGSEAKAPLTSDKEVRVSTATVSGRRGGYTVLVGGGIEPAESMVSSVAVMLAVTAPIVAVVAGGATYLLVRRSLRSVDAIRSRVSAISASDLAERVPVPGGSDEMAALAVTMNDMLARIQAGHTAQQRFVGDASHELRSPLATVISGLEIAAAHPKRFDTQMVHCTLLPEARRMQHLVEDLLLLARADEHGLPMRRTDVDLDDLVSAEVQRLKQHTGLKVSCELAAVRVTGDAQGLSRVLRNLVDNAVRHAANEVFIKVSGDDAHAYLQVHDDGPGIPEADRDKVFERFVRLDADRSRHGGGTGLGLAIVAEIVGAHAGTIGIGDRCGGGTVVTVHLPHSR</sequence>
<name>A0A7V8LRK8_9MYCO</name>
<dbReference type="Proteomes" id="UP000037962">
    <property type="component" value="Unassembled WGS sequence"/>
</dbReference>
<evidence type="ECO:0000256" key="10">
    <source>
        <dbReference type="ARBA" id="ARBA00023136"/>
    </source>
</evidence>
<evidence type="ECO:0000313" key="14">
    <source>
        <dbReference type="EMBL" id="KPG14671.1"/>
    </source>
</evidence>
<keyword evidence="9" id="KW-0902">Two-component regulatory system</keyword>
<comment type="caution">
    <text evidence="14">The sequence shown here is derived from an EMBL/GenBank/DDBJ whole genome shotgun (WGS) entry which is preliminary data.</text>
</comment>
<dbReference type="EMBL" id="LJFO01000003">
    <property type="protein sequence ID" value="KPG14671.1"/>
    <property type="molecule type" value="Genomic_DNA"/>
</dbReference>
<dbReference type="InterPro" id="IPR003661">
    <property type="entry name" value="HisK_dim/P_dom"/>
</dbReference>
<evidence type="ECO:0000256" key="2">
    <source>
        <dbReference type="ARBA" id="ARBA00004236"/>
    </source>
</evidence>
<dbReference type="PROSITE" id="PS50885">
    <property type="entry name" value="HAMP"/>
    <property type="match status" value="1"/>
</dbReference>
<dbReference type="InterPro" id="IPR036890">
    <property type="entry name" value="HATPase_C_sf"/>
</dbReference>
<dbReference type="PROSITE" id="PS50109">
    <property type="entry name" value="HIS_KIN"/>
    <property type="match status" value="1"/>
</dbReference>
<dbReference type="InterPro" id="IPR036097">
    <property type="entry name" value="HisK_dim/P_sf"/>
</dbReference>
<evidence type="ECO:0000256" key="8">
    <source>
        <dbReference type="ARBA" id="ARBA00022989"/>
    </source>
</evidence>
<evidence type="ECO:0000259" key="12">
    <source>
        <dbReference type="PROSITE" id="PS50109"/>
    </source>
</evidence>
<dbReference type="InterPro" id="IPR005467">
    <property type="entry name" value="His_kinase_dom"/>
</dbReference>
<dbReference type="CDD" id="cd00082">
    <property type="entry name" value="HisKA"/>
    <property type="match status" value="1"/>
</dbReference>